<evidence type="ECO:0000256" key="3">
    <source>
        <dbReference type="PROSITE-ProRule" id="PRU01191"/>
    </source>
</evidence>
<reference evidence="4 5" key="1">
    <citation type="submission" date="2020-10" db="EMBL/GenBank/DDBJ databases">
        <title>The Coptis chinensis genome and diversification of protoberbering-type alkaloids.</title>
        <authorList>
            <person name="Wang B."/>
            <person name="Shu S."/>
            <person name="Song C."/>
            <person name="Liu Y."/>
        </authorList>
    </citation>
    <scope>NUCLEOTIDE SEQUENCE [LARGE SCALE GENOMIC DNA]</scope>
    <source>
        <strain evidence="4">HL-2020</strain>
        <tissue evidence="4">Leaf</tissue>
    </source>
</reference>
<accession>A0A835HBY8</accession>
<dbReference type="EMBL" id="JADFTS010000007">
    <property type="protein sequence ID" value="KAF9596481.1"/>
    <property type="molecule type" value="Genomic_DNA"/>
</dbReference>
<organism evidence="4 5">
    <name type="scientific">Coptis chinensis</name>
    <dbReference type="NCBI Taxonomy" id="261450"/>
    <lineage>
        <taxon>Eukaryota</taxon>
        <taxon>Viridiplantae</taxon>
        <taxon>Streptophyta</taxon>
        <taxon>Embryophyta</taxon>
        <taxon>Tracheophyta</taxon>
        <taxon>Spermatophyta</taxon>
        <taxon>Magnoliopsida</taxon>
        <taxon>Ranunculales</taxon>
        <taxon>Ranunculaceae</taxon>
        <taxon>Coptidoideae</taxon>
        <taxon>Coptis</taxon>
    </lineage>
</organism>
<protein>
    <recommendedName>
        <fullName evidence="6">Nodulation signaling pathway 2-like protein</fullName>
    </recommendedName>
</protein>
<feature type="region of interest" description="Leucine repeat II (LRII)" evidence="3">
    <location>
        <begin position="321"/>
        <end position="353"/>
    </location>
</feature>
<sequence>MQSQMHLLHHSWTCYNIINPSADESFLNGHLDMDFNMGECDFSSSVPVTEESYDISPVSPLLTICPASFLDFPTYGDYLHAISLIENSAELKELGLSSDTLLSGEVDDFSPRVECCESDFLSADNSTKEKGEDCLIPSSDVKSTDMSVGSSLIQRSLILPREDMEIDNQLVLPHLLKAYGDAMENEQAELVEMILKCIKGKVSPAGETVDERLAYYLFQSRDNQDDFLLQESTKNYEVAFRAFYQIFPYGKFAHLTANLAILEAMPPDAETIHIVNFDMSEGVQWPPLIEAMGQRRTLRLTSIKWKDEDFDCVLPNWRFEDTKKRLYDYAKSFGVMLQVDEMSIEELVTDHMNRMRRDDGREWMAFNCMLGLPHMRIGRNRRNVMEFIDIAKVLIRRSTKRGIITFGDGDHLEEKKINCSRFGSFFNNHIIHFHALFESMDWHFPSQLREARIALDCLFVAPCVSSHACLQKWSNSRESFALPSGCGVEGWRLSRQNLAQAKELVKEGQGSYKVCLEGQNGNEMALEWNGTPLVRVSTWR</sequence>
<name>A0A835HBY8_9MAGN</name>
<feature type="region of interest" description="SAW" evidence="3">
    <location>
        <begin position="462"/>
        <end position="540"/>
    </location>
</feature>
<evidence type="ECO:0000256" key="2">
    <source>
        <dbReference type="ARBA" id="ARBA00023163"/>
    </source>
</evidence>
<keyword evidence="2" id="KW-0804">Transcription</keyword>
<keyword evidence="5" id="KW-1185">Reference proteome</keyword>
<evidence type="ECO:0000313" key="5">
    <source>
        <dbReference type="Proteomes" id="UP000631114"/>
    </source>
</evidence>
<dbReference type="Proteomes" id="UP000631114">
    <property type="component" value="Unassembled WGS sequence"/>
</dbReference>
<dbReference type="OrthoDB" id="1935022at2759"/>
<comment type="similarity">
    <text evidence="3">Belongs to the GRAS family.</text>
</comment>
<comment type="caution">
    <text evidence="3">Lacks conserved residue(s) required for the propagation of feature annotation.</text>
</comment>
<proteinExistence type="inferred from homology"/>
<comment type="caution">
    <text evidence="4">The sequence shown here is derived from an EMBL/GenBank/DDBJ whole genome shotgun (WGS) entry which is preliminary data.</text>
</comment>
<evidence type="ECO:0008006" key="6">
    <source>
        <dbReference type="Google" id="ProtNLM"/>
    </source>
</evidence>
<evidence type="ECO:0000313" key="4">
    <source>
        <dbReference type="EMBL" id="KAF9596481.1"/>
    </source>
</evidence>
<gene>
    <name evidence="4" type="ORF">IFM89_012212</name>
</gene>
<evidence type="ECO:0000256" key="1">
    <source>
        <dbReference type="ARBA" id="ARBA00023015"/>
    </source>
</evidence>
<dbReference type="InterPro" id="IPR005202">
    <property type="entry name" value="TF_GRAS"/>
</dbReference>
<keyword evidence="1" id="KW-0805">Transcription regulation</keyword>
<dbReference type="Pfam" id="PF03514">
    <property type="entry name" value="GRAS"/>
    <property type="match status" value="1"/>
</dbReference>
<dbReference type="PANTHER" id="PTHR31636">
    <property type="entry name" value="OSJNBA0084A10.13 PROTEIN-RELATED"/>
    <property type="match status" value="1"/>
</dbReference>
<dbReference type="AlphaFoldDB" id="A0A835HBY8"/>
<dbReference type="PROSITE" id="PS50985">
    <property type="entry name" value="GRAS"/>
    <property type="match status" value="1"/>
</dbReference>